<dbReference type="RefSeq" id="WP_085935292.1">
    <property type="nucleotide sequence ID" value="NZ_FUWJ01000004.1"/>
</dbReference>
<dbReference type="Pfam" id="PF13501">
    <property type="entry name" value="SoxY"/>
    <property type="match status" value="1"/>
</dbReference>
<feature type="chain" id="PRO_5012662223" evidence="1">
    <location>
        <begin position="28"/>
        <end position="151"/>
    </location>
</feature>
<reference evidence="4" key="1">
    <citation type="submission" date="2017-02" db="EMBL/GenBank/DDBJ databases">
        <authorList>
            <person name="Varghese N."/>
            <person name="Submissions S."/>
        </authorList>
    </citation>
    <scope>NUCLEOTIDE SEQUENCE [LARGE SCALE GENOMIC DNA]</scope>
    <source>
        <strain evidence="4">ATCC 27094</strain>
    </source>
</reference>
<dbReference type="InterPro" id="IPR038162">
    <property type="entry name" value="SoxY_sf"/>
</dbReference>
<keyword evidence="1" id="KW-0732">Signal</keyword>
<dbReference type="InterPro" id="IPR030997">
    <property type="entry name" value="SoxY_para_1"/>
</dbReference>
<organism evidence="3 4">
    <name type="scientific">Enhydrobacter aerosaccus</name>
    <dbReference type="NCBI Taxonomy" id="225324"/>
    <lineage>
        <taxon>Bacteria</taxon>
        <taxon>Pseudomonadati</taxon>
        <taxon>Pseudomonadota</taxon>
        <taxon>Alphaproteobacteria</taxon>
        <taxon>Hyphomicrobiales</taxon>
        <taxon>Enhydrobacter</taxon>
    </lineage>
</organism>
<feature type="signal peptide" evidence="1">
    <location>
        <begin position="1"/>
        <end position="27"/>
    </location>
</feature>
<keyword evidence="4" id="KW-1185">Reference proteome</keyword>
<evidence type="ECO:0000313" key="3">
    <source>
        <dbReference type="EMBL" id="SKA11260.1"/>
    </source>
</evidence>
<gene>
    <name evidence="3" type="ORF">SAMN02745126_03606</name>
</gene>
<dbReference type="EMBL" id="FUWJ01000004">
    <property type="protein sequence ID" value="SKA11260.1"/>
    <property type="molecule type" value="Genomic_DNA"/>
</dbReference>
<dbReference type="InterPro" id="IPR006311">
    <property type="entry name" value="TAT_signal"/>
</dbReference>
<evidence type="ECO:0000259" key="2">
    <source>
        <dbReference type="Pfam" id="PF13501"/>
    </source>
</evidence>
<feature type="domain" description="Ig-like SoxY" evidence="2">
    <location>
        <begin position="37"/>
        <end position="146"/>
    </location>
</feature>
<dbReference type="InterPro" id="IPR016568">
    <property type="entry name" value="Sulphur_oxidation_SoxY"/>
</dbReference>
<dbReference type="STRING" id="225324.SAMN02745126_03606"/>
<evidence type="ECO:0000256" key="1">
    <source>
        <dbReference type="SAM" id="SignalP"/>
    </source>
</evidence>
<sequence>MSSLPTRRHFLVAAATVTVIPFAPALATPESLAAAIKEVVGEVEVRSGRVKLDIPPLIENGNAVPLTVSVESPMTDADHVKAIHVFNEKNPQPHVFNAWLGPRNGRAVVGTRIKLADTQKVVAIAETSTGQFWSASADVIVTIAACVEDVK</sequence>
<proteinExistence type="predicted"/>
<dbReference type="InterPro" id="IPR032711">
    <property type="entry name" value="SoxY"/>
</dbReference>
<dbReference type="AlphaFoldDB" id="A0A1T4R5B1"/>
<dbReference type="NCBIfam" id="TIGR04487">
    <property type="entry name" value="SoxY_para_1"/>
    <property type="match status" value="1"/>
</dbReference>
<dbReference type="Proteomes" id="UP000190092">
    <property type="component" value="Unassembled WGS sequence"/>
</dbReference>
<accession>A0A1T4R5B1</accession>
<dbReference type="OrthoDB" id="9804570at2"/>
<dbReference type="PROSITE" id="PS51318">
    <property type="entry name" value="TAT"/>
    <property type="match status" value="1"/>
</dbReference>
<protein>
    <submittedName>
        <fullName evidence="3">Sulfur-oxidizing protein SoxY</fullName>
    </submittedName>
</protein>
<dbReference type="PIRSF" id="PIRSF010312">
    <property type="entry name" value="Sulphur_oxidation_SoxY"/>
    <property type="match status" value="1"/>
</dbReference>
<dbReference type="Gene3D" id="2.60.40.2470">
    <property type="entry name" value="SoxY domain"/>
    <property type="match status" value="1"/>
</dbReference>
<evidence type="ECO:0000313" key="4">
    <source>
        <dbReference type="Proteomes" id="UP000190092"/>
    </source>
</evidence>
<name>A0A1T4R5B1_9HYPH</name>